<keyword evidence="6" id="KW-0648">Protein biosynthesis</keyword>
<dbReference type="InterPro" id="IPR013852">
    <property type="entry name" value="Transl_elong_P/YeiP_CS"/>
</dbReference>
<dbReference type="CDD" id="cd05794">
    <property type="entry name" value="S1_EF-P_repeat_2"/>
    <property type="match status" value="1"/>
</dbReference>
<dbReference type="NCBIfam" id="TIGR00038">
    <property type="entry name" value="efp"/>
    <property type="match status" value="1"/>
</dbReference>
<dbReference type="EMBL" id="JNSL01000040">
    <property type="protein sequence ID" value="KGA18652.1"/>
    <property type="molecule type" value="Genomic_DNA"/>
</dbReference>
<dbReference type="GO" id="GO:0003746">
    <property type="term" value="F:translation elongation factor activity"/>
    <property type="evidence" value="ECO:0007669"/>
    <property type="project" value="UniProtKB-KW"/>
</dbReference>
<dbReference type="NCBIfam" id="NF001810">
    <property type="entry name" value="PRK00529.1"/>
    <property type="match status" value="1"/>
</dbReference>
<dbReference type="FunFam" id="2.40.50.140:FF:000009">
    <property type="entry name" value="Elongation factor P"/>
    <property type="match status" value="1"/>
</dbReference>
<dbReference type="Pfam" id="PF08207">
    <property type="entry name" value="EFP_N"/>
    <property type="match status" value="1"/>
</dbReference>
<dbReference type="SMART" id="SM01185">
    <property type="entry name" value="EFP"/>
    <property type="match status" value="1"/>
</dbReference>
<proteinExistence type="inferred from homology"/>
<comment type="pathway">
    <text evidence="2">Protein biosynthesis; polypeptide chain elongation.</text>
</comment>
<dbReference type="AlphaFoldDB" id="A0A094Q5H1"/>
<reference evidence="9" key="1">
    <citation type="submission" date="2014-06" db="EMBL/GenBank/DDBJ databases">
        <title>Key roles for freshwater Actinobacteria revealed by deep metagenomic sequencing.</title>
        <authorList>
            <person name="Ghai R."/>
            <person name="Mizuno C.M."/>
            <person name="Picazo A."/>
            <person name="Camacho A."/>
            <person name="Rodriguez-Valera F."/>
        </authorList>
    </citation>
    <scope>NUCLEOTIDE SEQUENCE</scope>
</reference>
<dbReference type="SUPFAM" id="SSF50249">
    <property type="entry name" value="Nucleic acid-binding proteins"/>
    <property type="match status" value="2"/>
</dbReference>
<sequence length="187" mass="20498">MPAISTNDLKNGITLNLDGTLYTVVEFQHVKPGKGGAFVRSKLRNLRSNNMLEKTFNAGVKVEQAILEKSDMQFLYKDGEEYVFMDQSSYDQVNIKPSALGEAADYLIENAVAIIATYEGEIVSVEIPASVELEIALTEPGIQGDRVSGARKPATLQTGKVIQVPLFVNIGDRVKVDTRSGDYITRV</sequence>
<dbReference type="Gene3D" id="2.40.50.140">
    <property type="entry name" value="Nucleic acid-binding proteins"/>
    <property type="match status" value="2"/>
</dbReference>
<keyword evidence="4" id="KW-0963">Cytoplasm</keyword>
<protein>
    <submittedName>
        <fullName evidence="9">Elongation factor P</fullName>
    </submittedName>
</protein>
<dbReference type="InterPro" id="IPR020599">
    <property type="entry name" value="Transl_elong_fac_P/YeiP"/>
</dbReference>
<evidence type="ECO:0000259" key="8">
    <source>
        <dbReference type="SMART" id="SM01185"/>
    </source>
</evidence>
<dbReference type="PIRSF" id="PIRSF005901">
    <property type="entry name" value="EF-P"/>
    <property type="match status" value="1"/>
</dbReference>
<dbReference type="Gene3D" id="2.30.30.30">
    <property type="match status" value="1"/>
</dbReference>
<dbReference type="Pfam" id="PF01132">
    <property type="entry name" value="EFP"/>
    <property type="match status" value="1"/>
</dbReference>
<evidence type="ECO:0000256" key="5">
    <source>
        <dbReference type="ARBA" id="ARBA00022768"/>
    </source>
</evidence>
<dbReference type="InterPro" id="IPR014722">
    <property type="entry name" value="Rib_uL2_dom2"/>
</dbReference>
<dbReference type="InterPro" id="IPR011768">
    <property type="entry name" value="Transl_elongation_fac_P"/>
</dbReference>
<evidence type="ECO:0000256" key="1">
    <source>
        <dbReference type="ARBA" id="ARBA00004496"/>
    </source>
</evidence>
<dbReference type="InterPro" id="IPR015365">
    <property type="entry name" value="Elong-fact-P_C"/>
</dbReference>
<feature type="domain" description="Elongation factor P C-terminal" evidence="7">
    <location>
        <begin position="131"/>
        <end position="186"/>
    </location>
</feature>
<organism evidence="9">
    <name type="scientific">freshwater metagenome</name>
    <dbReference type="NCBI Taxonomy" id="449393"/>
    <lineage>
        <taxon>unclassified sequences</taxon>
        <taxon>metagenomes</taxon>
        <taxon>ecological metagenomes</taxon>
    </lineage>
</organism>
<feature type="domain" description="Translation elongation factor P/YeiP central" evidence="8">
    <location>
        <begin position="69"/>
        <end position="123"/>
    </location>
</feature>
<dbReference type="GO" id="GO:0005829">
    <property type="term" value="C:cytosol"/>
    <property type="evidence" value="ECO:0007669"/>
    <property type="project" value="UniProtKB-ARBA"/>
</dbReference>
<comment type="caution">
    <text evidence="9">The sequence shown here is derived from an EMBL/GenBank/DDBJ whole genome shotgun (WGS) entry which is preliminary data.</text>
</comment>
<comment type="similarity">
    <text evidence="3">Belongs to the elongation factor P family.</text>
</comment>
<dbReference type="InterPro" id="IPR001059">
    <property type="entry name" value="Transl_elong_P/YeiP_cen"/>
</dbReference>
<dbReference type="InterPro" id="IPR013185">
    <property type="entry name" value="Transl_elong_KOW-like"/>
</dbReference>
<dbReference type="Pfam" id="PF09285">
    <property type="entry name" value="Elong-fact-P_C"/>
    <property type="match status" value="1"/>
</dbReference>
<dbReference type="GO" id="GO:0043043">
    <property type="term" value="P:peptide biosynthetic process"/>
    <property type="evidence" value="ECO:0007669"/>
    <property type="project" value="InterPro"/>
</dbReference>
<comment type="subcellular location">
    <subcellularLocation>
        <location evidence="1">Cytoplasm</location>
    </subcellularLocation>
</comment>
<evidence type="ECO:0000256" key="3">
    <source>
        <dbReference type="ARBA" id="ARBA00009479"/>
    </source>
</evidence>
<evidence type="ECO:0000256" key="2">
    <source>
        <dbReference type="ARBA" id="ARBA00004815"/>
    </source>
</evidence>
<accession>A0A094Q5H1</accession>
<dbReference type="CDD" id="cd04470">
    <property type="entry name" value="S1_EF-P_repeat_1"/>
    <property type="match status" value="1"/>
</dbReference>
<evidence type="ECO:0000256" key="6">
    <source>
        <dbReference type="ARBA" id="ARBA00022917"/>
    </source>
</evidence>
<dbReference type="InterPro" id="IPR012340">
    <property type="entry name" value="NA-bd_OB-fold"/>
</dbReference>
<keyword evidence="5 9" id="KW-0251">Elongation factor</keyword>
<evidence type="ECO:0000256" key="4">
    <source>
        <dbReference type="ARBA" id="ARBA00022490"/>
    </source>
</evidence>
<evidence type="ECO:0000259" key="7">
    <source>
        <dbReference type="SMART" id="SM00841"/>
    </source>
</evidence>
<dbReference type="PROSITE" id="PS01275">
    <property type="entry name" value="EFP"/>
    <property type="match status" value="1"/>
</dbReference>
<dbReference type="PANTHER" id="PTHR30053:SF12">
    <property type="entry name" value="ELONGATION FACTOR P (EF-P) FAMILY PROTEIN"/>
    <property type="match status" value="1"/>
</dbReference>
<dbReference type="PANTHER" id="PTHR30053">
    <property type="entry name" value="ELONGATION FACTOR P"/>
    <property type="match status" value="1"/>
</dbReference>
<dbReference type="InterPro" id="IPR008991">
    <property type="entry name" value="Translation_prot_SH3-like_sf"/>
</dbReference>
<dbReference type="SMART" id="SM00841">
    <property type="entry name" value="Elong-fact-P_C"/>
    <property type="match status" value="1"/>
</dbReference>
<name>A0A094Q5H1_9ZZZZ</name>
<dbReference type="UniPathway" id="UPA00345"/>
<evidence type="ECO:0000313" key="9">
    <source>
        <dbReference type="EMBL" id="KGA18652.1"/>
    </source>
</evidence>
<dbReference type="HAMAP" id="MF_00141">
    <property type="entry name" value="EF_P"/>
    <property type="match status" value="1"/>
</dbReference>
<dbReference type="SUPFAM" id="SSF50104">
    <property type="entry name" value="Translation proteins SH3-like domain"/>
    <property type="match status" value="1"/>
</dbReference>
<dbReference type="FunFam" id="2.30.30.30:FF:000003">
    <property type="entry name" value="Elongation factor P"/>
    <property type="match status" value="1"/>
</dbReference>
<dbReference type="FunFam" id="2.40.50.140:FF:000004">
    <property type="entry name" value="Elongation factor P"/>
    <property type="match status" value="1"/>
</dbReference>
<gene>
    <name evidence="9" type="ORF">GM51_7940</name>
</gene>